<evidence type="ECO:0000313" key="2">
    <source>
        <dbReference type="EMBL" id="TVS30257.1"/>
    </source>
</evidence>
<dbReference type="AlphaFoldDB" id="A0A6C1U242"/>
<feature type="compositionally biased region" description="Low complexity" evidence="1">
    <location>
        <begin position="376"/>
        <end position="385"/>
    </location>
</feature>
<proteinExistence type="predicted"/>
<dbReference type="OrthoDB" id="4427301at2"/>
<sequence length="427" mass="44106">MTTTVTQNLSSLAAEAATIPGSDPAVVARIDSVAKAIAREYLKTEGMNLDVVAASANKLGTSATAPRRGRGIGGFAANFIKDVLSKIGAEHTSNWFDSIGVSTDEKGREDAEGIQGDNAEQLCHDVTHCCDAIREIDTTADEAIGGVADVISALLSIARIHPIGRKAGLILPLVLNGFEQIKGIVDDRNGQVETCLGAVTQACNDMLEHQPQPHKQWDCPPVSTAPSPTAPAVPAAPTAPASLDDGCEPQAQPQASTQASTQAPTSISFNFDLGASSELQTHSVALQPPTCDVAAQFSSPQPDASPLTGILAQIGISITLECLNHLAESIEAAAECPGETCCTHGETEEVAEVAPAEPVAAAPPELAEVEEPPAPAAKLQAAGLQTPPPAPPPVQAETQPVQAETQPAEVETPPADPTPKMRKSGEW</sequence>
<dbReference type="RefSeq" id="WP_144739919.1">
    <property type="nucleotide sequence ID" value="NZ_JALXLI010000003.1"/>
</dbReference>
<name>A0A6C1U242_9CORY</name>
<evidence type="ECO:0000256" key="1">
    <source>
        <dbReference type="SAM" id="MobiDB-lite"/>
    </source>
</evidence>
<accession>A0A6C1U242</accession>
<protein>
    <submittedName>
        <fullName evidence="2">Uncharacterized protein</fullName>
    </submittedName>
</protein>
<comment type="caution">
    <text evidence="2">The sequence shown here is derived from an EMBL/GenBank/DDBJ whole genome shotgun (WGS) entry which is preliminary data.</text>
</comment>
<evidence type="ECO:0000313" key="3">
    <source>
        <dbReference type="Proteomes" id="UP000336646"/>
    </source>
</evidence>
<dbReference type="EMBL" id="RXIR01000001">
    <property type="protein sequence ID" value="TVS30257.1"/>
    <property type="molecule type" value="Genomic_DNA"/>
</dbReference>
<feature type="region of interest" description="Disordered" evidence="1">
    <location>
        <begin position="364"/>
        <end position="427"/>
    </location>
</feature>
<feature type="compositionally biased region" description="Low complexity" evidence="1">
    <location>
        <begin position="249"/>
        <end position="262"/>
    </location>
</feature>
<dbReference type="Proteomes" id="UP000336646">
    <property type="component" value="Unassembled WGS sequence"/>
</dbReference>
<feature type="region of interest" description="Disordered" evidence="1">
    <location>
        <begin position="214"/>
        <end position="262"/>
    </location>
</feature>
<reference evidence="2 3" key="1">
    <citation type="submission" date="2018-12" db="EMBL/GenBank/DDBJ databases">
        <title>Corynebacterium sanguinis sp. nov., a clinically-associated and environmental corynebacterium.</title>
        <authorList>
            <person name="Gonzales-Siles L."/>
            <person name="Jaen-Luchoro D."/>
            <person name="Cardew S."/>
            <person name="Inganas E."/>
            <person name="Ohlen M."/>
            <person name="Jensie-Markopolous S."/>
            <person name="Pinyeiro-Iglesias B."/>
            <person name="Molin K."/>
            <person name="Skovbjerg S."/>
            <person name="Svensson-Stadler L."/>
            <person name="Funke G."/>
            <person name="Moore E.R.B."/>
        </authorList>
    </citation>
    <scope>NUCLEOTIDE SEQUENCE [LARGE SCALE GENOMIC DNA]</scope>
    <source>
        <strain evidence="2 3">58734</strain>
    </source>
</reference>
<gene>
    <name evidence="2" type="ORF">EKI59_00235</name>
</gene>
<feature type="compositionally biased region" description="Low complexity" evidence="1">
    <location>
        <begin position="220"/>
        <end position="242"/>
    </location>
</feature>
<organism evidence="2 3">
    <name type="scientific">Corynebacterium sanguinis</name>
    <dbReference type="NCBI Taxonomy" id="2594913"/>
    <lineage>
        <taxon>Bacteria</taxon>
        <taxon>Bacillati</taxon>
        <taxon>Actinomycetota</taxon>
        <taxon>Actinomycetes</taxon>
        <taxon>Mycobacteriales</taxon>
        <taxon>Corynebacteriaceae</taxon>
        <taxon>Corynebacterium</taxon>
    </lineage>
</organism>